<keyword evidence="1" id="KW-1133">Transmembrane helix</keyword>
<feature type="transmembrane region" description="Helical" evidence="1">
    <location>
        <begin position="314"/>
        <end position="333"/>
    </location>
</feature>
<accession>A0ABN4XG66</accession>
<feature type="transmembrane region" description="Helical" evidence="1">
    <location>
        <begin position="62"/>
        <end position="81"/>
    </location>
</feature>
<proteinExistence type="predicted"/>
<dbReference type="Proteomes" id="UP000185622">
    <property type="component" value="Chromosome"/>
</dbReference>
<evidence type="ECO:0008006" key="4">
    <source>
        <dbReference type="Google" id="ProtNLM"/>
    </source>
</evidence>
<reference evidence="2 3" key="1">
    <citation type="submission" date="2017-01" db="EMBL/GenBank/DDBJ databases">
        <title>The complete genome sequence of a sulfur-oxidizing marine bacterium Thioclava sp. 25B10_4T.</title>
        <authorList>
            <person name="Liu Y."/>
            <person name="Lai Q."/>
            <person name="Shao Z."/>
        </authorList>
    </citation>
    <scope>NUCLEOTIDE SEQUENCE [LARGE SCALE GENOMIC DNA]</scope>
    <source>
        <strain evidence="2 3">25B10_4</strain>
    </source>
</reference>
<feature type="transmembrane region" description="Helical" evidence="1">
    <location>
        <begin position="137"/>
        <end position="157"/>
    </location>
</feature>
<organism evidence="2 3">
    <name type="scientific">Thioclava nitratireducens</name>
    <dbReference type="NCBI Taxonomy" id="1915078"/>
    <lineage>
        <taxon>Bacteria</taxon>
        <taxon>Pseudomonadati</taxon>
        <taxon>Pseudomonadota</taxon>
        <taxon>Alphaproteobacteria</taxon>
        <taxon>Rhodobacterales</taxon>
        <taxon>Paracoccaceae</taxon>
        <taxon>Thioclava</taxon>
    </lineage>
</organism>
<keyword evidence="1" id="KW-0812">Transmembrane</keyword>
<dbReference type="RefSeq" id="WP_075774049.1">
    <property type="nucleotide sequence ID" value="NZ_CP019437.1"/>
</dbReference>
<feature type="transmembrane region" description="Helical" evidence="1">
    <location>
        <begin position="37"/>
        <end position="55"/>
    </location>
</feature>
<feature type="transmembrane region" description="Helical" evidence="1">
    <location>
        <begin position="345"/>
        <end position="363"/>
    </location>
</feature>
<feature type="transmembrane region" description="Helical" evidence="1">
    <location>
        <begin position="273"/>
        <end position="294"/>
    </location>
</feature>
<name>A0ABN4XG66_9RHOB</name>
<evidence type="ECO:0000313" key="3">
    <source>
        <dbReference type="Proteomes" id="UP000185622"/>
    </source>
</evidence>
<keyword evidence="1" id="KW-0472">Membrane</keyword>
<feature type="transmembrane region" description="Helical" evidence="1">
    <location>
        <begin position="177"/>
        <end position="197"/>
    </location>
</feature>
<feature type="transmembrane region" description="Helical" evidence="1">
    <location>
        <begin position="209"/>
        <end position="230"/>
    </location>
</feature>
<evidence type="ECO:0000313" key="2">
    <source>
        <dbReference type="EMBL" id="AQS49249.1"/>
    </source>
</evidence>
<feature type="transmembrane region" description="Helical" evidence="1">
    <location>
        <begin position="236"/>
        <end position="261"/>
    </location>
</feature>
<sequence>MQLRLQHILLGLLAGVFFWALDSELQTALPLDAHGQFGVSVLGTVFFATALAMLGEIGWRKAFGAAALIAIPVALLGWWASLGYSPTESLAGFMPFEMLALAVLATLPMPFAMAVARGGGLAWNDYPALFLHAWNIVVRYAAACIFLGMVWLVLYLSARLLESVDLDFLRQLLRQKLFAFSVSGGILGLGLAVVTELEEMISPTLILRLLRLLLPPVLLVAVIFVAGFIARRGQVSLIGFSQIETLLAMAVAAVTLISIGVERDDHSAVRARVLRLSAQGLALALPVLVGAAAWTGWQSVTAQGWTPGRVAQAVLIVLLAGYALGYAGSVLLGRGWMARLRRINIAMAGVLFLAALAWLTPVLDANAIAARSQLALYRDGRITAGALPLYALKNQWGLAGQSAYSELEAQAGDDRALATALARLRPSADGGEGDSAARAQLRRDLVLPPGATPPEDALLDAIRARAPEVASGLCASGEGAAANCALIEADFLKDVPGDEAMVLLHLPDRDAIYVLRQSDGAWDSIGWGSVVDAQGEPRFRVDLAPVIAAIKRGEMKVVPSGIMSLEAGGLRLLPLSR</sequence>
<keyword evidence="3" id="KW-1185">Reference proteome</keyword>
<protein>
    <recommendedName>
        <fullName evidence="4">DUF4153 domain-containing protein</fullName>
    </recommendedName>
</protein>
<feature type="transmembrane region" description="Helical" evidence="1">
    <location>
        <begin position="93"/>
        <end position="116"/>
    </location>
</feature>
<dbReference type="EMBL" id="CP019437">
    <property type="protein sequence ID" value="AQS49249.1"/>
    <property type="molecule type" value="Genomic_DNA"/>
</dbReference>
<evidence type="ECO:0000256" key="1">
    <source>
        <dbReference type="SAM" id="Phobius"/>
    </source>
</evidence>
<gene>
    <name evidence="2" type="ORF">BMG03_16735</name>
</gene>